<dbReference type="OrthoDB" id="9797223at2"/>
<organism evidence="6 7">
    <name type="scientific">Mesobaculum littorinae</name>
    <dbReference type="NCBI Taxonomy" id="2486419"/>
    <lineage>
        <taxon>Bacteria</taxon>
        <taxon>Pseudomonadati</taxon>
        <taxon>Pseudomonadota</taxon>
        <taxon>Alphaproteobacteria</taxon>
        <taxon>Rhodobacterales</taxon>
        <taxon>Roseobacteraceae</taxon>
        <taxon>Mesobaculum</taxon>
    </lineage>
</organism>
<evidence type="ECO:0000259" key="5">
    <source>
        <dbReference type="PROSITE" id="PS51000"/>
    </source>
</evidence>
<keyword evidence="3" id="KW-0238">DNA-binding</keyword>
<evidence type="ECO:0000256" key="3">
    <source>
        <dbReference type="ARBA" id="ARBA00023125"/>
    </source>
</evidence>
<dbReference type="GO" id="GO:0003700">
    <property type="term" value="F:DNA-binding transcription factor activity"/>
    <property type="evidence" value="ECO:0007669"/>
    <property type="project" value="InterPro"/>
</dbReference>
<dbReference type="InterPro" id="IPR014036">
    <property type="entry name" value="DeoR-like_C"/>
</dbReference>
<dbReference type="PANTHER" id="PTHR30363">
    <property type="entry name" value="HTH-TYPE TRANSCRIPTIONAL REGULATOR SRLR-RELATED"/>
    <property type="match status" value="1"/>
</dbReference>
<protein>
    <submittedName>
        <fullName evidence="6">DeoR/GlpR transcriptional regulator</fullName>
    </submittedName>
</protein>
<evidence type="ECO:0000256" key="1">
    <source>
        <dbReference type="ARBA" id="ARBA00022491"/>
    </source>
</evidence>
<sequence>MRLYAMDLNNPDVRQDLIRSRLAQTGRLVAAELAAEFDISLDTVRRDLIRLEEDGAARRVRGGAVPAAVPAAPLAERVGSAAADRIAEAALPLIAGASTLALDGGTTVLALARRLPPHPGRLVVTPSPHVAVACQSRGVEVMLLGGHLSLRGGIAVGEPCEAALQALAVEVTVLGACGLDPDFGLSSDDLLESRVKQALCFSAQRTLVLADATKLGRRARHRTLPLRALAGLVTDATAEAAAPLSSSGLDITHA</sequence>
<keyword evidence="2" id="KW-0805">Transcription regulation</keyword>
<dbReference type="SUPFAM" id="SSF100950">
    <property type="entry name" value="NagB/RpiA/CoA transferase-like"/>
    <property type="match status" value="1"/>
</dbReference>
<dbReference type="SUPFAM" id="SSF46785">
    <property type="entry name" value="Winged helix' DNA-binding domain"/>
    <property type="match status" value="1"/>
</dbReference>
<dbReference type="PROSITE" id="PS00894">
    <property type="entry name" value="HTH_DEOR_1"/>
    <property type="match status" value="1"/>
</dbReference>
<dbReference type="InterPro" id="IPR018356">
    <property type="entry name" value="Tscrpt_reg_HTH_DeoR_CS"/>
</dbReference>
<dbReference type="GO" id="GO:0003677">
    <property type="term" value="F:DNA binding"/>
    <property type="evidence" value="ECO:0007669"/>
    <property type="project" value="UniProtKB-KW"/>
</dbReference>
<keyword evidence="4" id="KW-0804">Transcription</keyword>
<dbReference type="Pfam" id="PF00455">
    <property type="entry name" value="DeoRC"/>
    <property type="match status" value="1"/>
</dbReference>
<dbReference type="PRINTS" id="PR00037">
    <property type="entry name" value="HTHLACR"/>
</dbReference>
<dbReference type="Proteomes" id="UP000285908">
    <property type="component" value="Unassembled WGS sequence"/>
</dbReference>
<dbReference type="PROSITE" id="PS51000">
    <property type="entry name" value="HTH_DEOR_2"/>
    <property type="match status" value="1"/>
</dbReference>
<dbReference type="SMART" id="SM01134">
    <property type="entry name" value="DeoRC"/>
    <property type="match status" value="1"/>
</dbReference>
<keyword evidence="1" id="KW-0678">Repressor</keyword>
<name>A0A438ADV0_9RHOB</name>
<dbReference type="InterPro" id="IPR036390">
    <property type="entry name" value="WH_DNA-bd_sf"/>
</dbReference>
<evidence type="ECO:0000313" key="7">
    <source>
        <dbReference type="Proteomes" id="UP000285908"/>
    </source>
</evidence>
<comment type="caution">
    <text evidence="6">The sequence shown here is derived from an EMBL/GenBank/DDBJ whole genome shotgun (WGS) entry which is preliminary data.</text>
</comment>
<evidence type="ECO:0000313" key="6">
    <source>
        <dbReference type="EMBL" id="RVV96883.1"/>
    </source>
</evidence>
<dbReference type="Pfam" id="PF08220">
    <property type="entry name" value="HTH_DeoR"/>
    <property type="match status" value="1"/>
</dbReference>
<accession>A0A438ADV0</accession>
<dbReference type="Gene3D" id="1.10.10.10">
    <property type="entry name" value="Winged helix-like DNA-binding domain superfamily/Winged helix DNA-binding domain"/>
    <property type="match status" value="1"/>
</dbReference>
<evidence type="ECO:0000256" key="4">
    <source>
        <dbReference type="ARBA" id="ARBA00023163"/>
    </source>
</evidence>
<dbReference type="InterPro" id="IPR037171">
    <property type="entry name" value="NagB/RpiA_transferase-like"/>
</dbReference>
<dbReference type="EMBL" id="RQXX01000007">
    <property type="protein sequence ID" value="RVV96883.1"/>
    <property type="molecule type" value="Genomic_DNA"/>
</dbReference>
<keyword evidence="7" id="KW-1185">Reference proteome</keyword>
<dbReference type="RefSeq" id="WP_127907677.1">
    <property type="nucleotide sequence ID" value="NZ_RQXX01000007.1"/>
</dbReference>
<dbReference type="InterPro" id="IPR036388">
    <property type="entry name" value="WH-like_DNA-bd_sf"/>
</dbReference>
<evidence type="ECO:0000256" key="2">
    <source>
        <dbReference type="ARBA" id="ARBA00023015"/>
    </source>
</evidence>
<gene>
    <name evidence="6" type="ORF">EKE94_16190</name>
</gene>
<dbReference type="SMART" id="SM00420">
    <property type="entry name" value="HTH_DEOR"/>
    <property type="match status" value="1"/>
</dbReference>
<proteinExistence type="predicted"/>
<feature type="domain" description="HTH deoR-type" evidence="5">
    <location>
        <begin position="11"/>
        <end position="66"/>
    </location>
</feature>
<reference evidence="6 7" key="1">
    <citation type="submission" date="2018-11" db="EMBL/GenBank/DDBJ databases">
        <title>Mesobaculum littorinae gen. nov., sp. nov., isolated from Littorina scabra that represents a novel genus of the order Rhodobacteraceae.</title>
        <authorList>
            <person name="Li F."/>
        </authorList>
    </citation>
    <scope>NUCLEOTIDE SEQUENCE [LARGE SCALE GENOMIC DNA]</scope>
    <source>
        <strain evidence="6 7">M0103</strain>
    </source>
</reference>
<dbReference type="InterPro" id="IPR001034">
    <property type="entry name" value="DeoR_HTH"/>
</dbReference>
<dbReference type="AlphaFoldDB" id="A0A438ADV0"/>
<dbReference type="InterPro" id="IPR050313">
    <property type="entry name" value="Carb_Metab_HTH_regulators"/>
</dbReference>
<dbReference type="PANTHER" id="PTHR30363:SF4">
    <property type="entry name" value="GLYCEROL-3-PHOSPHATE REGULON REPRESSOR"/>
    <property type="match status" value="1"/>
</dbReference>